<organism evidence="1 2">
    <name type="scientific">Ensete ventricosum</name>
    <name type="common">Abyssinian banana</name>
    <name type="synonym">Musa ensete</name>
    <dbReference type="NCBI Taxonomy" id="4639"/>
    <lineage>
        <taxon>Eukaryota</taxon>
        <taxon>Viridiplantae</taxon>
        <taxon>Streptophyta</taxon>
        <taxon>Embryophyta</taxon>
        <taxon>Tracheophyta</taxon>
        <taxon>Spermatophyta</taxon>
        <taxon>Magnoliopsida</taxon>
        <taxon>Liliopsida</taxon>
        <taxon>Zingiberales</taxon>
        <taxon>Musaceae</taxon>
        <taxon>Ensete</taxon>
    </lineage>
</organism>
<evidence type="ECO:0000313" key="1">
    <source>
        <dbReference type="EMBL" id="KAJ8480002.1"/>
    </source>
</evidence>
<dbReference type="AlphaFoldDB" id="A0AAV8QTL4"/>
<keyword evidence="2" id="KW-1185">Reference proteome</keyword>
<name>A0AAV8QTL4_ENSVE</name>
<dbReference type="EMBL" id="JAQQAF010000006">
    <property type="protein sequence ID" value="KAJ8480002.1"/>
    <property type="molecule type" value="Genomic_DNA"/>
</dbReference>
<comment type="caution">
    <text evidence="1">The sequence shown here is derived from an EMBL/GenBank/DDBJ whole genome shotgun (WGS) entry which is preliminary data.</text>
</comment>
<sequence length="96" mass="10336">MLAFDCVTIEEQTLDKRALLLPPQACRCHLHAGSRSGIVSELSEMVKPGWFLLTVAAMQRGGAHINGDQPLLWSPTEEASCLGENSVGQTLLSMNG</sequence>
<accession>A0AAV8QTL4</accession>
<reference evidence="1 2" key="1">
    <citation type="submission" date="2022-12" db="EMBL/GenBank/DDBJ databases">
        <title>Chromosome-scale assembly of the Ensete ventricosum genome.</title>
        <authorList>
            <person name="Dussert Y."/>
            <person name="Stocks J."/>
            <person name="Wendawek A."/>
            <person name="Woldeyes F."/>
            <person name="Nichols R.A."/>
            <person name="Borrell J.S."/>
        </authorList>
    </citation>
    <scope>NUCLEOTIDE SEQUENCE [LARGE SCALE GENOMIC DNA]</scope>
    <source>
        <strain evidence="2">cv. Maze</strain>
        <tissue evidence="1">Seeds</tissue>
    </source>
</reference>
<dbReference type="Proteomes" id="UP001222027">
    <property type="component" value="Unassembled WGS sequence"/>
</dbReference>
<proteinExistence type="predicted"/>
<evidence type="ECO:0000313" key="2">
    <source>
        <dbReference type="Proteomes" id="UP001222027"/>
    </source>
</evidence>
<gene>
    <name evidence="1" type="ORF">OPV22_023729</name>
</gene>
<protein>
    <submittedName>
        <fullName evidence="1">Uncharacterized protein</fullName>
    </submittedName>
</protein>